<comment type="caution">
    <text evidence="1">The sequence shown here is derived from an EMBL/GenBank/DDBJ whole genome shotgun (WGS) entry which is preliminary data.</text>
</comment>
<keyword evidence="2" id="KW-1185">Reference proteome</keyword>
<evidence type="ECO:0000313" key="2">
    <source>
        <dbReference type="Proteomes" id="UP001235966"/>
    </source>
</evidence>
<protein>
    <submittedName>
        <fullName evidence="1">Uncharacterized protein</fullName>
    </submittedName>
</protein>
<dbReference type="RefSeq" id="WP_278058148.1">
    <property type="nucleotide sequence ID" value="NZ_CP121247.1"/>
</dbReference>
<evidence type="ECO:0000313" key="1">
    <source>
        <dbReference type="EMBL" id="MDP9800721.1"/>
    </source>
</evidence>
<dbReference type="Proteomes" id="UP001235966">
    <property type="component" value="Unassembled WGS sequence"/>
</dbReference>
<gene>
    <name evidence="1" type="ORF">J2S49_000797</name>
</gene>
<sequence>MNRMCAASGFILGWCPDSRFRVFRRSGFPVISPIDFGFGFIFRLGFSAKAFLSPFSAAAGKKGSRND</sequence>
<accession>A0ABT9NBY2</accession>
<proteinExistence type="predicted"/>
<dbReference type="EMBL" id="JAUSQW010000001">
    <property type="protein sequence ID" value="MDP9800721.1"/>
    <property type="molecule type" value="Genomic_DNA"/>
</dbReference>
<reference evidence="1 2" key="1">
    <citation type="submission" date="2023-07" db="EMBL/GenBank/DDBJ databases">
        <title>Sequencing the genomes of 1000 actinobacteria strains.</title>
        <authorList>
            <person name="Klenk H.-P."/>
        </authorList>
    </citation>
    <scope>NUCLEOTIDE SEQUENCE [LARGE SCALE GENOMIC DNA]</scope>
    <source>
        <strain evidence="1 2">DSM 102162</strain>
    </source>
</reference>
<organism evidence="1 2">
    <name type="scientific">Arcanobacterium wilhelmae</name>
    <dbReference type="NCBI Taxonomy" id="1803177"/>
    <lineage>
        <taxon>Bacteria</taxon>
        <taxon>Bacillati</taxon>
        <taxon>Actinomycetota</taxon>
        <taxon>Actinomycetes</taxon>
        <taxon>Actinomycetales</taxon>
        <taxon>Actinomycetaceae</taxon>
        <taxon>Arcanobacterium</taxon>
    </lineage>
</organism>
<name>A0ABT9NBY2_9ACTO</name>